<dbReference type="PROSITE" id="PS51464">
    <property type="entry name" value="SIS"/>
    <property type="match status" value="1"/>
</dbReference>
<dbReference type="InterPro" id="IPR035466">
    <property type="entry name" value="GlmS/AgaS_SIS"/>
</dbReference>
<comment type="catalytic activity">
    <reaction evidence="1">
        <text>D-fructose 6-phosphate + L-glutamine = D-glucosamine 6-phosphate + L-glutamate</text>
        <dbReference type="Rhea" id="RHEA:13237"/>
        <dbReference type="ChEBI" id="CHEBI:29985"/>
        <dbReference type="ChEBI" id="CHEBI:58359"/>
        <dbReference type="ChEBI" id="CHEBI:58725"/>
        <dbReference type="ChEBI" id="CHEBI:61527"/>
        <dbReference type="EC" id="2.6.1.16"/>
    </reaction>
</comment>
<evidence type="ECO:0000259" key="8">
    <source>
        <dbReference type="PROSITE" id="PS51278"/>
    </source>
</evidence>
<gene>
    <name evidence="10" type="ORF">CSA25_01010</name>
</gene>
<evidence type="ECO:0000259" key="9">
    <source>
        <dbReference type="PROSITE" id="PS51464"/>
    </source>
</evidence>
<dbReference type="Pfam" id="PF01380">
    <property type="entry name" value="SIS"/>
    <property type="match status" value="1"/>
</dbReference>
<dbReference type="PROSITE" id="PS51278">
    <property type="entry name" value="GATASE_TYPE_2"/>
    <property type="match status" value="1"/>
</dbReference>
<evidence type="ECO:0000256" key="7">
    <source>
        <dbReference type="ARBA" id="ARBA00022962"/>
    </source>
</evidence>
<dbReference type="Gene3D" id="3.60.20.10">
    <property type="entry name" value="Glutamine Phosphoribosylpyrophosphate, subunit 1, domain 1"/>
    <property type="match status" value="1"/>
</dbReference>
<evidence type="ECO:0000313" key="11">
    <source>
        <dbReference type="Proteomes" id="UP000231203"/>
    </source>
</evidence>
<dbReference type="InterPro" id="IPR029055">
    <property type="entry name" value="Ntn_hydrolases_N"/>
</dbReference>
<sequence>MKRQGKFSTRFFDYLKHIAKIDVSMGKPLSSVHENTLLFFPDTCCILGCGICALVAFKGPACEDELQSLSKGLDTLSQNRLGPFSEETNPMVSKDYLGGAEFLSALFEHAQTLKQETIFASLFYNQKKIQTLSGIIKEIEKILTDETRHFKSVTASLSTPEVEIAADHIEQLKDILWCLKKEIISNIEAIEHLAPGIGKQNNPSGIALFKRINAVLNSLDRLEVRGRDSAGISVLCTLDEKQFSKYKNLLAQKGIANMLEKRSNRQILSNNTISINEVSTPGSLNRITVCFVYKFAAEIGALGDNIAFIRNQIRKDLLLQTLAEFSPLTSSVSAHTRWASVGDITEANCHPLDNAPTDTQISQSGIIHVCLNGDIDNYLELKTEYEAQYDKIDPQITTDTKLIPLQIEHHLKKGAPIEEAFRLAVNEFEGSHAISMHTDLAPGKLFLAQKGSGQAIFVGLAPDHYITASELYGVVEQTRHYIKLNGEDKGQIVILDQESTGGIEGVRSYYYDKQPITLTPKDVLTSQITSRDIDRQGYSHYFLKEISESPVSVEKTLENKFKQNPGSGLFNVNLNRTIIPPDLEEDLRSGKIKKIYFIGQGTAGIAAQGCADLLTHYLGDKSMNIRAQKASELSGFNIGSDGENTTAMEDTLVVAISQSGTTTDTNRTVDMIRAQGARSLAIVNRRDSDLTFKVDGVLYTSSGRDIEMSVASTKAFYSQITAGAVLGLHLAALLNARTEEYISDQIHALMELPAKMKAVLDMRDEIKECADTLAISKTYWATVGSGANKTSADEIRIKLSELCYKTISSDFVEDKKHIDLSSEPLIIVCAAGTRESVLGDIIKDTSIFHAHKACPIVITTQGEDRFDLYAKAVFKIPEIQEHFAPVLNTLVGHIWGYYAALAINAKSKFLYDARQKIENIIEAFKTEGHDDYEVLLENKFTETVAEFYNQFSQKRRQGEFPGAMGMSTISDMTLLLKYLSGRLPVSDFEVDFGVKGTPSNMLSTFFSTMNQAINIMARPVDAIKHQAKTVTVGTSRISERFEGIVFDALAEHNIQIPLITNTNVLVLKNLQEIISEVKGAVLYRITGLNLLGKVTEDTRIEVVSKTGVLANESSRVETDHRLKGTKNIIVREGNVYIGQGRKDNRSILVIPVLSSSPASPNIIEFLLSLNIAFKSTSEVTLLKKIKALGGKYSRLKDWVLESKNVPWDDKYLNLVDIETLFGATAERAVEAIVEKLG</sequence>
<evidence type="ECO:0000256" key="3">
    <source>
        <dbReference type="ARBA" id="ARBA00016090"/>
    </source>
</evidence>
<evidence type="ECO:0000256" key="5">
    <source>
        <dbReference type="ARBA" id="ARBA00022679"/>
    </source>
</evidence>
<dbReference type="EC" id="2.6.1.16" evidence="2"/>
<dbReference type="GO" id="GO:0006002">
    <property type="term" value="P:fructose 6-phosphate metabolic process"/>
    <property type="evidence" value="ECO:0007669"/>
    <property type="project" value="TreeGrafter"/>
</dbReference>
<keyword evidence="5 10" id="KW-0808">Transferase</keyword>
<organism evidence="10 11">
    <name type="scientific">Desulfobacter postgatei</name>
    <dbReference type="NCBI Taxonomy" id="2293"/>
    <lineage>
        <taxon>Bacteria</taxon>
        <taxon>Pseudomonadati</taxon>
        <taxon>Thermodesulfobacteriota</taxon>
        <taxon>Desulfobacteria</taxon>
        <taxon>Desulfobacterales</taxon>
        <taxon>Desulfobacteraceae</taxon>
        <taxon>Desulfobacter</taxon>
    </lineage>
</organism>
<dbReference type="EMBL" id="PDTI01000010">
    <property type="protein sequence ID" value="PIE63322.1"/>
    <property type="molecule type" value="Genomic_DNA"/>
</dbReference>
<evidence type="ECO:0000256" key="2">
    <source>
        <dbReference type="ARBA" id="ARBA00012916"/>
    </source>
</evidence>
<dbReference type="InterPro" id="IPR017932">
    <property type="entry name" value="GATase_2_dom"/>
</dbReference>
<evidence type="ECO:0000313" key="10">
    <source>
        <dbReference type="EMBL" id="PIE63322.1"/>
    </source>
</evidence>
<dbReference type="CDD" id="cd05008">
    <property type="entry name" value="SIS_GlmS_GlmD_1"/>
    <property type="match status" value="1"/>
</dbReference>
<dbReference type="InterPro" id="IPR001347">
    <property type="entry name" value="SIS_dom"/>
</dbReference>
<proteinExistence type="predicted"/>
<dbReference type="Proteomes" id="UP000231203">
    <property type="component" value="Unassembled WGS sequence"/>
</dbReference>
<dbReference type="GO" id="GO:0004360">
    <property type="term" value="F:glutamine-fructose-6-phosphate transaminase (isomerizing) activity"/>
    <property type="evidence" value="ECO:0007669"/>
    <property type="project" value="UniProtKB-EC"/>
</dbReference>
<dbReference type="AlphaFoldDB" id="A0A2G6MTP3"/>
<evidence type="ECO:0000256" key="6">
    <source>
        <dbReference type="ARBA" id="ARBA00022737"/>
    </source>
</evidence>
<keyword evidence="7" id="KW-0315">Glutamine amidotransferase</keyword>
<dbReference type="SUPFAM" id="SSF53697">
    <property type="entry name" value="SIS domain"/>
    <property type="match status" value="1"/>
</dbReference>
<evidence type="ECO:0000256" key="4">
    <source>
        <dbReference type="ARBA" id="ARBA00022576"/>
    </source>
</evidence>
<dbReference type="PANTHER" id="PTHR10937:SF0">
    <property type="entry name" value="GLUTAMINE--FRUCTOSE-6-PHOSPHATE TRANSAMINASE (ISOMERIZING)"/>
    <property type="match status" value="1"/>
</dbReference>
<comment type="caution">
    <text evidence="10">The sequence shown here is derived from an EMBL/GenBank/DDBJ whole genome shotgun (WGS) entry which is preliminary data.</text>
</comment>
<dbReference type="GO" id="GO:0006047">
    <property type="term" value="P:UDP-N-acetylglucosamine metabolic process"/>
    <property type="evidence" value="ECO:0007669"/>
    <property type="project" value="TreeGrafter"/>
</dbReference>
<feature type="domain" description="Glutamine amidotransferase type-2" evidence="8">
    <location>
        <begin position="204"/>
        <end position="498"/>
    </location>
</feature>
<dbReference type="GO" id="GO:0097367">
    <property type="term" value="F:carbohydrate derivative binding"/>
    <property type="evidence" value="ECO:0007669"/>
    <property type="project" value="InterPro"/>
</dbReference>
<accession>A0A2G6MTP3</accession>
<dbReference type="PANTHER" id="PTHR10937">
    <property type="entry name" value="GLUCOSAMINE--FRUCTOSE-6-PHOSPHATE AMINOTRANSFERASE, ISOMERIZING"/>
    <property type="match status" value="1"/>
</dbReference>
<keyword evidence="4 10" id="KW-0032">Aminotransferase</keyword>
<dbReference type="SUPFAM" id="SSF56235">
    <property type="entry name" value="N-terminal nucleophile aminohydrolases (Ntn hydrolases)"/>
    <property type="match status" value="1"/>
</dbReference>
<keyword evidence="6" id="KW-0677">Repeat</keyword>
<name>A0A2G6MTP3_9BACT</name>
<protein>
    <recommendedName>
        <fullName evidence="3">Glutamine--fructose-6-phosphate aminotransferase [isomerizing]</fullName>
        <ecNumber evidence="2">2.6.1.16</ecNumber>
    </recommendedName>
</protein>
<reference evidence="10 11" key="1">
    <citation type="submission" date="2017-10" db="EMBL/GenBank/DDBJ databases">
        <title>Novel microbial diversity and functional potential in the marine mammal oral microbiome.</title>
        <authorList>
            <person name="Dudek N.K."/>
            <person name="Sun C.L."/>
            <person name="Burstein D."/>
            <person name="Kantor R.S."/>
            <person name="Aliaga Goltsman D.S."/>
            <person name="Bik E.M."/>
            <person name="Thomas B.C."/>
            <person name="Banfield J.F."/>
            <person name="Relman D.A."/>
        </authorList>
    </citation>
    <scope>NUCLEOTIDE SEQUENCE [LARGE SCALE GENOMIC DNA]</scope>
    <source>
        <strain evidence="10">DOLJORAL78_47_202</strain>
    </source>
</reference>
<dbReference type="GO" id="GO:0006487">
    <property type="term" value="P:protein N-linked glycosylation"/>
    <property type="evidence" value="ECO:0007669"/>
    <property type="project" value="TreeGrafter"/>
</dbReference>
<dbReference type="Gene3D" id="3.40.50.10490">
    <property type="entry name" value="Glucose-6-phosphate isomerase like protein, domain 1"/>
    <property type="match status" value="2"/>
</dbReference>
<feature type="domain" description="SIS" evidence="9">
    <location>
        <begin position="583"/>
        <end position="736"/>
    </location>
</feature>
<dbReference type="InterPro" id="IPR046348">
    <property type="entry name" value="SIS_dom_sf"/>
</dbReference>
<dbReference type="Pfam" id="PF13522">
    <property type="entry name" value="GATase_6"/>
    <property type="match status" value="1"/>
</dbReference>
<evidence type="ECO:0000256" key="1">
    <source>
        <dbReference type="ARBA" id="ARBA00001031"/>
    </source>
</evidence>